<name>A0A371EDQ5_MUCPR</name>
<dbReference type="OrthoDB" id="1321796at2759"/>
<keyword evidence="3" id="KW-1185">Reference proteome</keyword>
<evidence type="ECO:0000256" key="1">
    <source>
        <dbReference type="SAM" id="MobiDB-lite"/>
    </source>
</evidence>
<organism evidence="2 3">
    <name type="scientific">Mucuna pruriens</name>
    <name type="common">Velvet bean</name>
    <name type="synonym">Dolichos pruriens</name>
    <dbReference type="NCBI Taxonomy" id="157652"/>
    <lineage>
        <taxon>Eukaryota</taxon>
        <taxon>Viridiplantae</taxon>
        <taxon>Streptophyta</taxon>
        <taxon>Embryophyta</taxon>
        <taxon>Tracheophyta</taxon>
        <taxon>Spermatophyta</taxon>
        <taxon>Magnoliopsida</taxon>
        <taxon>eudicotyledons</taxon>
        <taxon>Gunneridae</taxon>
        <taxon>Pentapetalae</taxon>
        <taxon>rosids</taxon>
        <taxon>fabids</taxon>
        <taxon>Fabales</taxon>
        <taxon>Fabaceae</taxon>
        <taxon>Papilionoideae</taxon>
        <taxon>50 kb inversion clade</taxon>
        <taxon>NPAAA clade</taxon>
        <taxon>indigoferoid/millettioid clade</taxon>
        <taxon>Phaseoleae</taxon>
        <taxon>Mucuna</taxon>
    </lineage>
</organism>
<comment type="caution">
    <text evidence="2">The sequence shown here is derived from an EMBL/GenBank/DDBJ whole genome shotgun (WGS) entry which is preliminary data.</text>
</comment>
<dbReference type="EMBL" id="QJKJ01014516">
    <property type="protein sequence ID" value="RDX64162.1"/>
    <property type="molecule type" value="Genomic_DNA"/>
</dbReference>
<sequence>MGREPCLSVFFWYFSLRQTDKVGWASLSSRPRRKLMKSYCESYKRFMDHFFRVAAGRKGPSYSIKDIALMKACSWSTTPAVVADASPLSTVGSIETTTSVVMEDSIEGSLLPTMEKATYRWGEALHTEERPSKRVAEEVAGDGANLASRPAPVTTGLEEEDKA</sequence>
<dbReference type="Proteomes" id="UP000257109">
    <property type="component" value="Unassembled WGS sequence"/>
</dbReference>
<feature type="compositionally biased region" description="Basic and acidic residues" evidence="1">
    <location>
        <begin position="128"/>
        <end position="137"/>
    </location>
</feature>
<proteinExistence type="predicted"/>
<gene>
    <name evidence="2" type="ORF">CR513_57309</name>
</gene>
<reference evidence="2" key="1">
    <citation type="submission" date="2018-05" db="EMBL/GenBank/DDBJ databases">
        <title>Draft genome of Mucuna pruriens seed.</title>
        <authorList>
            <person name="Nnadi N.E."/>
            <person name="Vos R."/>
            <person name="Hasami M.H."/>
            <person name="Devisetty U.K."/>
            <person name="Aguiy J.C."/>
        </authorList>
    </citation>
    <scope>NUCLEOTIDE SEQUENCE [LARGE SCALE GENOMIC DNA]</scope>
    <source>
        <strain evidence="2">JCA_2017</strain>
    </source>
</reference>
<evidence type="ECO:0000313" key="3">
    <source>
        <dbReference type="Proteomes" id="UP000257109"/>
    </source>
</evidence>
<protein>
    <submittedName>
        <fullName evidence="2">Uncharacterized protein</fullName>
    </submittedName>
</protein>
<dbReference type="AlphaFoldDB" id="A0A371EDQ5"/>
<evidence type="ECO:0000313" key="2">
    <source>
        <dbReference type="EMBL" id="RDX64162.1"/>
    </source>
</evidence>
<feature type="non-terminal residue" evidence="2">
    <location>
        <position position="1"/>
    </location>
</feature>
<feature type="region of interest" description="Disordered" evidence="1">
    <location>
        <begin position="128"/>
        <end position="163"/>
    </location>
</feature>
<accession>A0A371EDQ5</accession>